<sequence>MIRPALALLILTTATAVVPEYFVIGFTHILPGGLDHILFILGLFFLTKNAGALLLQMTLFTLAHSLTLGLSLYGIVHAPTVLVEVAIALSIAFVAGENLFSDKLSRWRPWVVFGSGLIHGMGFAHSFEETLVDSGDFLPALFSFNMGIEFGQLAVVGIASAAVALWWKRDWYRTVIARPASLMIASAGLYWAVERSIG</sequence>
<dbReference type="InterPro" id="IPR032809">
    <property type="entry name" value="Put_HupE_UreJ"/>
</dbReference>
<organism evidence="2 3">
    <name type="scientific">Luteolibacter yonseiensis</name>
    <dbReference type="NCBI Taxonomy" id="1144680"/>
    <lineage>
        <taxon>Bacteria</taxon>
        <taxon>Pseudomonadati</taxon>
        <taxon>Verrucomicrobiota</taxon>
        <taxon>Verrucomicrobiia</taxon>
        <taxon>Verrucomicrobiales</taxon>
        <taxon>Verrucomicrobiaceae</taxon>
        <taxon>Luteolibacter</taxon>
    </lineage>
</organism>
<dbReference type="RefSeq" id="WP_200349216.1">
    <property type="nucleotide sequence ID" value="NZ_BAABHZ010000005.1"/>
</dbReference>
<keyword evidence="1" id="KW-1133">Transmembrane helix</keyword>
<name>A0A934R0T5_9BACT</name>
<evidence type="ECO:0000313" key="2">
    <source>
        <dbReference type="EMBL" id="MBK1814246.1"/>
    </source>
</evidence>
<reference evidence="2" key="1">
    <citation type="submission" date="2021-01" db="EMBL/GenBank/DDBJ databases">
        <title>Modified the classification status of verrucomicrobia.</title>
        <authorList>
            <person name="Feng X."/>
        </authorList>
    </citation>
    <scope>NUCLEOTIDE SEQUENCE</scope>
    <source>
        <strain evidence="2">JCM 18052</strain>
    </source>
</reference>
<keyword evidence="1" id="KW-0472">Membrane</keyword>
<dbReference type="Pfam" id="PF13795">
    <property type="entry name" value="HupE_UreJ_2"/>
    <property type="match status" value="1"/>
</dbReference>
<evidence type="ECO:0000256" key="1">
    <source>
        <dbReference type="SAM" id="Phobius"/>
    </source>
</evidence>
<comment type="caution">
    <text evidence="2">The sequence shown here is derived from an EMBL/GenBank/DDBJ whole genome shotgun (WGS) entry which is preliminary data.</text>
</comment>
<accession>A0A934R0T5</accession>
<dbReference type="Proteomes" id="UP000600139">
    <property type="component" value="Unassembled WGS sequence"/>
</dbReference>
<evidence type="ECO:0000313" key="3">
    <source>
        <dbReference type="Proteomes" id="UP000600139"/>
    </source>
</evidence>
<feature type="transmembrane region" description="Helical" evidence="1">
    <location>
        <begin position="81"/>
        <end position="100"/>
    </location>
</feature>
<feature type="transmembrane region" description="Helical" evidence="1">
    <location>
        <begin position="107"/>
        <end position="127"/>
    </location>
</feature>
<feature type="transmembrane region" description="Helical" evidence="1">
    <location>
        <begin position="174"/>
        <end position="193"/>
    </location>
</feature>
<protein>
    <submittedName>
        <fullName evidence="2">HupE/UreJ family protein</fullName>
    </submittedName>
</protein>
<proteinExistence type="predicted"/>
<gene>
    <name evidence="2" type="ORF">JIN84_01315</name>
</gene>
<dbReference type="AlphaFoldDB" id="A0A934R0T5"/>
<dbReference type="EMBL" id="JAENIK010000002">
    <property type="protein sequence ID" value="MBK1814246.1"/>
    <property type="molecule type" value="Genomic_DNA"/>
</dbReference>
<keyword evidence="1" id="KW-0812">Transmembrane</keyword>
<keyword evidence="3" id="KW-1185">Reference proteome</keyword>
<feature type="transmembrane region" description="Helical" evidence="1">
    <location>
        <begin position="147"/>
        <end position="167"/>
    </location>
</feature>